<feature type="transmembrane region" description="Helical" evidence="2">
    <location>
        <begin position="46"/>
        <end position="71"/>
    </location>
</feature>
<feature type="compositionally biased region" description="Polar residues" evidence="1">
    <location>
        <begin position="100"/>
        <end position="109"/>
    </location>
</feature>
<accession>A0ABU7AIY3</accession>
<name>A0ABU7AIY3_9TELE</name>
<evidence type="ECO:0000313" key="4">
    <source>
        <dbReference type="Proteomes" id="UP001345963"/>
    </source>
</evidence>
<evidence type="ECO:0000256" key="1">
    <source>
        <dbReference type="SAM" id="MobiDB-lite"/>
    </source>
</evidence>
<keyword evidence="4" id="KW-1185">Reference proteome</keyword>
<evidence type="ECO:0000313" key="3">
    <source>
        <dbReference type="EMBL" id="MED6238151.1"/>
    </source>
</evidence>
<evidence type="ECO:0000256" key="2">
    <source>
        <dbReference type="SAM" id="Phobius"/>
    </source>
</evidence>
<feature type="region of interest" description="Disordered" evidence="1">
    <location>
        <begin position="75"/>
        <end position="109"/>
    </location>
</feature>
<gene>
    <name evidence="3" type="ORF">ATANTOWER_010538</name>
</gene>
<keyword evidence="2" id="KW-1133">Transmembrane helix</keyword>
<dbReference type="Proteomes" id="UP001345963">
    <property type="component" value="Unassembled WGS sequence"/>
</dbReference>
<comment type="caution">
    <text evidence="3">The sequence shown here is derived from an EMBL/GenBank/DDBJ whole genome shotgun (WGS) entry which is preliminary data.</text>
</comment>
<reference evidence="3 4" key="1">
    <citation type="submission" date="2021-07" db="EMBL/GenBank/DDBJ databases">
        <authorList>
            <person name="Palmer J.M."/>
        </authorList>
    </citation>
    <scope>NUCLEOTIDE SEQUENCE [LARGE SCALE GENOMIC DNA]</scope>
    <source>
        <strain evidence="3 4">AT_MEX2019</strain>
        <tissue evidence="3">Muscle</tissue>
    </source>
</reference>
<keyword evidence="2" id="KW-0812">Transmembrane</keyword>
<keyword evidence="2" id="KW-0472">Membrane</keyword>
<protein>
    <submittedName>
        <fullName evidence="3">Uncharacterized protein</fullName>
    </submittedName>
</protein>
<sequence>MPVVTHFASVKPWLPTSFNATPTALSLLTPTTVLPKDRHLMELHTIVIIVIFCVVCFLLLLAIFYASCFHFSIGSSRKESRSANRCSVEAEDTTYKHSSFENQSVQNAV</sequence>
<proteinExistence type="predicted"/>
<dbReference type="EMBL" id="JAHUTI010019903">
    <property type="protein sequence ID" value="MED6238151.1"/>
    <property type="molecule type" value="Genomic_DNA"/>
</dbReference>
<organism evidence="3 4">
    <name type="scientific">Ataeniobius toweri</name>
    <dbReference type="NCBI Taxonomy" id="208326"/>
    <lineage>
        <taxon>Eukaryota</taxon>
        <taxon>Metazoa</taxon>
        <taxon>Chordata</taxon>
        <taxon>Craniata</taxon>
        <taxon>Vertebrata</taxon>
        <taxon>Euteleostomi</taxon>
        <taxon>Actinopterygii</taxon>
        <taxon>Neopterygii</taxon>
        <taxon>Teleostei</taxon>
        <taxon>Neoteleostei</taxon>
        <taxon>Acanthomorphata</taxon>
        <taxon>Ovalentaria</taxon>
        <taxon>Atherinomorphae</taxon>
        <taxon>Cyprinodontiformes</taxon>
        <taxon>Goodeidae</taxon>
        <taxon>Ataeniobius</taxon>
    </lineage>
</organism>